<accession>A0A200JA39</accession>
<dbReference type="InterPro" id="IPR014710">
    <property type="entry name" value="RmlC-like_jellyroll"/>
</dbReference>
<dbReference type="SUPFAM" id="SSF51182">
    <property type="entry name" value="RmlC-like cupins"/>
    <property type="match status" value="1"/>
</dbReference>
<dbReference type="CDD" id="cd02228">
    <property type="entry name" value="cupin_EutQ"/>
    <property type="match status" value="1"/>
</dbReference>
<evidence type="ECO:0000313" key="3">
    <source>
        <dbReference type="Proteomes" id="UP000196151"/>
    </source>
</evidence>
<dbReference type="Proteomes" id="UP000196151">
    <property type="component" value="Chromosome"/>
</dbReference>
<dbReference type="AlphaFoldDB" id="A0A200JA39"/>
<dbReference type="PANTHER" id="PTHR36169">
    <property type="entry name" value="ETHANOLAMINE UTILIZATION PROTEIN EUTQ"/>
    <property type="match status" value="1"/>
</dbReference>
<reference evidence="2" key="2">
    <citation type="submission" date="2017-05" db="EMBL/GenBank/DDBJ databases">
        <authorList>
            <consortium name="The Broad Institute Genomics Platform"/>
            <consortium name="The Broad Institute Genomic Center for Infectious Diseases"/>
            <person name="Earl A."/>
            <person name="Manson A."/>
            <person name="Schwartman J."/>
            <person name="Gilmore M."/>
            <person name="Abouelleil A."/>
            <person name="Cao P."/>
            <person name="Chapman S."/>
            <person name="Cusick C."/>
            <person name="Shea T."/>
            <person name="Young S."/>
            <person name="Neafsey D."/>
            <person name="Nusbaum C."/>
            <person name="Birren B."/>
        </authorList>
    </citation>
    <scope>NUCLEOTIDE SEQUENCE</scope>
    <source>
        <strain evidence="2">9D6_DIV0238</strain>
    </source>
</reference>
<dbReference type="RefSeq" id="WP_087641479.1">
    <property type="nucleotide sequence ID" value="NZ_CP147246.1"/>
</dbReference>
<sequence>MNNLDADMIRTLVREVLTEQLLKSEDQTKMVDPSGILSIKLPQLDVSEEDRLDTGNPEHKVYCKDLVTLKESPRLGCGLMVMEDTTFDWLLEYDEVDYIIEGQLDVRIDGRTVSAGPGEILLIPKGSAIQFSVTGKARFVYVTYPADWQKQ</sequence>
<dbReference type="EMBL" id="NIBQ01000002">
    <property type="protein sequence ID" value="OUZ33709.1"/>
    <property type="molecule type" value="Genomic_DNA"/>
</dbReference>
<name>A0A200JA39_9ENTE</name>
<organism evidence="1">
    <name type="scientific">Candidatus Enterococcus dunnyi</name>
    <dbReference type="NCBI Taxonomy" id="1834192"/>
    <lineage>
        <taxon>Bacteria</taxon>
        <taxon>Bacillati</taxon>
        <taxon>Bacillota</taxon>
        <taxon>Bacilli</taxon>
        <taxon>Lactobacillales</taxon>
        <taxon>Enterococcaceae</taxon>
        <taxon>Enterococcus</taxon>
    </lineage>
</organism>
<dbReference type="Gene3D" id="2.60.120.10">
    <property type="entry name" value="Jelly Rolls"/>
    <property type="match status" value="1"/>
</dbReference>
<keyword evidence="3" id="KW-1185">Reference proteome</keyword>
<gene>
    <name evidence="2" type="ORF">A5889_000657</name>
    <name evidence="1" type="ORF">A5889_002424</name>
</gene>
<evidence type="ECO:0000313" key="2">
    <source>
        <dbReference type="EMBL" id="WYJ93161.1"/>
    </source>
</evidence>
<dbReference type="PANTHER" id="PTHR36169:SF1">
    <property type="entry name" value="ACETATE KINASE EUTQ"/>
    <property type="match status" value="1"/>
</dbReference>
<reference evidence="2" key="3">
    <citation type="submission" date="2024-03" db="EMBL/GenBank/DDBJ databases">
        <title>The Genome Sequence of Enterococcus sp. DIV0238c.</title>
        <authorList>
            <consortium name="The Broad Institute Genomics Platform"/>
            <consortium name="The Broad Institute Microbial Omics Core"/>
            <consortium name="The Broad Institute Genomic Center for Infectious Diseases"/>
            <person name="Earl A."/>
            <person name="Manson A."/>
            <person name="Gilmore M."/>
            <person name="Schwartman J."/>
            <person name="Shea T."/>
            <person name="Abouelleil A."/>
            <person name="Cao P."/>
            <person name="Chapman S."/>
            <person name="Cusick C."/>
            <person name="Young S."/>
            <person name="Neafsey D."/>
            <person name="Nusbaum C."/>
            <person name="Birren B."/>
        </authorList>
    </citation>
    <scope>NUCLEOTIDE SEQUENCE</scope>
    <source>
        <strain evidence="2">9D6_DIV0238</strain>
    </source>
</reference>
<reference evidence="1" key="1">
    <citation type="submission" date="2017-05" db="EMBL/GenBank/DDBJ databases">
        <title>The Genome Sequence of Enterococcus sp. 9D6_DIV0238.</title>
        <authorList>
            <consortium name="The Broad Institute Genomics Platform"/>
            <consortium name="The Broad Institute Genomic Center for Infectious Diseases"/>
            <person name="Earl A."/>
            <person name="Manson A."/>
            <person name="Schwartman J."/>
            <person name="Gilmore M."/>
            <person name="Abouelleil A."/>
            <person name="Cao P."/>
            <person name="Chapman S."/>
            <person name="Cusick C."/>
            <person name="Shea T."/>
            <person name="Young S."/>
            <person name="Neafsey D."/>
            <person name="Nusbaum C."/>
            <person name="Birren B."/>
        </authorList>
    </citation>
    <scope>NUCLEOTIDE SEQUENCE [LARGE SCALE GENOMIC DNA]</scope>
    <source>
        <strain evidence="1">9D6_DIV0238</strain>
    </source>
</reference>
<dbReference type="OrthoDB" id="3828611at2"/>
<evidence type="ECO:0000313" key="1">
    <source>
        <dbReference type="EMBL" id="OUZ33709.1"/>
    </source>
</evidence>
<dbReference type="InterPro" id="IPR010424">
    <property type="entry name" value="EutQ"/>
</dbReference>
<proteinExistence type="predicted"/>
<dbReference type="Pfam" id="PF06249">
    <property type="entry name" value="EutQ"/>
    <property type="match status" value="1"/>
</dbReference>
<dbReference type="EMBL" id="CP147246">
    <property type="protein sequence ID" value="WYJ93161.1"/>
    <property type="molecule type" value="Genomic_DNA"/>
</dbReference>
<protein>
    <submittedName>
        <fullName evidence="1">Ethanolamine utilization protein EutQ</fullName>
    </submittedName>
</protein>
<dbReference type="InterPro" id="IPR011051">
    <property type="entry name" value="RmlC_Cupin_sf"/>
</dbReference>